<dbReference type="GO" id="GO:0071555">
    <property type="term" value="P:cell wall organization"/>
    <property type="evidence" value="ECO:0007669"/>
    <property type="project" value="UniProtKB-KW"/>
</dbReference>
<dbReference type="GO" id="GO:0009002">
    <property type="term" value="F:serine-type D-Ala-D-Ala carboxypeptidase activity"/>
    <property type="evidence" value="ECO:0007669"/>
    <property type="project" value="InterPro"/>
</dbReference>
<dbReference type="PANTHER" id="PTHR21581:SF6">
    <property type="entry name" value="TRAFFICKING PROTEIN PARTICLE COMPLEX SUBUNIT 12"/>
    <property type="match status" value="1"/>
</dbReference>
<keyword evidence="3" id="KW-0378">Hydrolase</keyword>
<dbReference type="InterPro" id="IPR018044">
    <property type="entry name" value="Peptidase_S11"/>
</dbReference>
<dbReference type="PANTHER" id="PTHR21581">
    <property type="entry name" value="D-ALANYL-D-ALANINE CARBOXYPEPTIDASE"/>
    <property type="match status" value="1"/>
</dbReference>
<keyword evidence="5" id="KW-0573">Peptidoglycan synthesis</keyword>
<proteinExistence type="inferred from homology"/>
<comment type="caution">
    <text evidence="11">The sequence shown here is derived from an EMBL/GenBank/DDBJ whole genome shotgun (WGS) entry which is preliminary data.</text>
</comment>
<keyword evidence="6" id="KW-0961">Cell wall biogenesis/degradation</keyword>
<dbReference type="GO" id="GO:0006508">
    <property type="term" value="P:proteolysis"/>
    <property type="evidence" value="ECO:0007669"/>
    <property type="project" value="InterPro"/>
</dbReference>
<feature type="active site" evidence="7">
    <location>
        <position position="156"/>
    </location>
</feature>
<feature type="binding site" evidence="8">
    <location>
        <position position="272"/>
    </location>
    <ligand>
        <name>substrate</name>
    </ligand>
</feature>
<dbReference type="AlphaFoldDB" id="A0A8J7H2B8"/>
<evidence type="ECO:0000313" key="12">
    <source>
        <dbReference type="Proteomes" id="UP000623269"/>
    </source>
</evidence>
<dbReference type="PRINTS" id="PR00725">
    <property type="entry name" value="DADACBPTASE1"/>
</dbReference>
<feature type="active site" description="Proton acceptor" evidence="7">
    <location>
        <position position="101"/>
    </location>
</feature>
<evidence type="ECO:0000256" key="9">
    <source>
        <dbReference type="RuleBase" id="RU004016"/>
    </source>
</evidence>
<dbReference type="SUPFAM" id="SSF56601">
    <property type="entry name" value="beta-lactamase/transpeptidase-like"/>
    <property type="match status" value="1"/>
</dbReference>
<organism evidence="11 12">
    <name type="scientific">Mobilitalea sibirica</name>
    <dbReference type="NCBI Taxonomy" id="1462919"/>
    <lineage>
        <taxon>Bacteria</taxon>
        <taxon>Bacillati</taxon>
        <taxon>Bacillota</taxon>
        <taxon>Clostridia</taxon>
        <taxon>Lachnospirales</taxon>
        <taxon>Lachnospiraceae</taxon>
        <taxon>Mobilitalea</taxon>
    </lineage>
</organism>
<evidence type="ECO:0000256" key="5">
    <source>
        <dbReference type="ARBA" id="ARBA00022984"/>
    </source>
</evidence>
<dbReference type="GO" id="GO:0008360">
    <property type="term" value="P:regulation of cell shape"/>
    <property type="evidence" value="ECO:0007669"/>
    <property type="project" value="UniProtKB-KW"/>
</dbReference>
<dbReference type="InterPro" id="IPR001967">
    <property type="entry name" value="Peptidase_S11_N"/>
</dbReference>
<dbReference type="EMBL" id="JAEAGR010000007">
    <property type="protein sequence ID" value="MBH1940877.1"/>
    <property type="molecule type" value="Genomic_DNA"/>
</dbReference>
<dbReference type="Pfam" id="PF00768">
    <property type="entry name" value="Peptidase_S11"/>
    <property type="match status" value="1"/>
</dbReference>
<keyword evidence="12" id="KW-1185">Reference proteome</keyword>
<dbReference type="RefSeq" id="WP_197661103.1">
    <property type="nucleotide sequence ID" value="NZ_JAEAGR010000007.1"/>
</dbReference>
<comment type="similarity">
    <text evidence="1 9">Belongs to the peptidase S11 family.</text>
</comment>
<gene>
    <name evidence="11" type="ORF">I5677_08245</name>
</gene>
<evidence type="ECO:0000256" key="1">
    <source>
        <dbReference type="ARBA" id="ARBA00007164"/>
    </source>
</evidence>
<evidence type="ECO:0000256" key="4">
    <source>
        <dbReference type="ARBA" id="ARBA00022960"/>
    </source>
</evidence>
<keyword evidence="11" id="KW-0121">Carboxypeptidase</keyword>
<feature type="active site" description="Acyl-ester intermediate" evidence="7">
    <location>
        <position position="98"/>
    </location>
</feature>
<keyword evidence="4" id="KW-0133">Cell shape</keyword>
<reference evidence="11" key="1">
    <citation type="submission" date="2020-12" db="EMBL/GenBank/DDBJ databases">
        <title>M. sibirica DSM 26468T genome.</title>
        <authorList>
            <person name="Thieme N."/>
            <person name="Rettenmaier R."/>
            <person name="Zverlov V."/>
            <person name="Liebl W."/>
        </authorList>
    </citation>
    <scope>NUCLEOTIDE SEQUENCE</scope>
    <source>
        <strain evidence="11">DSM 26468</strain>
    </source>
</reference>
<name>A0A8J7H2B8_9FIRM</name>
<evidence type="ECO:0000256" key="8">
    <source>
        <dbReference type="PIRSR" id="PIRSR618044-2"/>
    </source>
</evidence>
<keyword evidence="11" id="KW-0645">Protease</keyword>
<dbReference type="Gene3D" id="3.40.710.10">
    <property type="entry name" value="DD-peptidase/beta-lactamase superfamily"/>
    <property type="match status" value="1"/>
</dbReference>
<protein>
    <submittedName>
        <fullName evidence="11">D-alanyl-D-alanine carboxypeptidase</fullName>
    </submittedName>
</protein>
<accession>A0A8J7H2B8</accession>
<evidence type="ECO:0000313" key="11">
    <source>
        <dbReference type="EMBL" id="MBH1940877.1"/>
    </source>
</evidence>
<evidence type="ECO:0000256" key="3">
    <source>
        <dbReference type="ARBA" id="ARBA00022801"/>
    </source>
</evidence>
<dbReference type="GO" id="GO:0009252">
    <property type="term" value="P:peptidoglycan biosynthetic process"/>
    <property type="evidence" value="ECO:0007669"/>
    <property type="project" value="UniProtKB-KW"/>
</dbReference>
<dbReference type="Proteomes" id="UP000623269">
    <property type="component" value="Unassembled WGS sequence"/>
</dbReference>
<evidence type="ECO:0000256" key="7">
    <source>
        <dbReference type="PIRSR" id="PIRSR618044-1"/>
    </source>
</evidence>
<sequence length="323" mass="35495">MRKILLIFVILAIFVIGGCHKSSDLFLSFDKLDASTVSDEANHLTEHDFFSKDLVVTSEEADHGNADFVRSEAAMLFNITDQEVIYSKNIYKKLYPASLTKLATALVVLKHGDLTDSVTISYNASHIPEPGAKLCGFLEGDVISVETLLHSLLVHSGNDAGIAIAEHVGGTVEHFVSLMNMEAERVGAVHSNFVNPHGLHDNNHYSTAYDIYLIFNELLEYNTFRNIIGLSSYIAEYEDKEGNLKQVTYPSTNLFHSEAIDPGEDITVIGGKTGTTSKAGNCLVLLSEDTKGNFYISLILKASDQDVLYSEMVSLLTLIHSNE</sequence>
<dbReference type="PROSITE" id="PS51257">
    <property type="entry name" value="PROKAR_LIPOPROTEIN"/>
    <property type="match status" value="1"/>
</dbReference>
<evidence type="ECO:0000256" key="2">
    <source>
        <dbReference type="ARBA" id="ARBA00022729"/>
    </source>
</evidence>
<evidence type="ECO:0000256" key="6">
    <source>
        <dbReference type="ARBA" id="ARBA00023316"/>
    </source>
</evidence>
<feature type="domain" description="Peptidase S11 D-alanyl-D-alanine carboxypeptidase A N-terminal" evidence="10">
    <location>
        <begin position="67"/>
        <end position="299"/>
    </location>
</feature>
<keyword evidence="2" id="KW-0732">Signal</keyword>
<dbReference type="InterPro" id="IPR012338">
    <property type="entry name" value="Beta-lactam/transpept-like"/>
</dbReference>
<evidence type="ECO:0000259" key="10">
    <source>
        <dbReference type="Pfam" id="PF00768"/>
    </source>
</evidence>